<name>A0ACB5SV83_AMBMO</name>
<protein>
    <submittedName>
        <fullName evidence="1">Unnamed protein product</fullName>
    </submittedName>
</protein>
<sequence length="244" mass="28013">MYKELKNNLEYYSSANPSLYSSIQWLARRPTVDDFYVDPVPNYLLHQYVQDCVSLLPAFKFEDFQRSVSEIYSSLTTYKYIESVTTLYLTTPSPSSWDTPVSVPTSGDYSGLYMNAKCKALVDDCLDYPGWYNTFMYTDYSQQGLFSTIKDHYVYSIVDGTGIPFSDGAVFYRYEDCQTYVKLIDVLPWKERLLAARHIIRPVNDQPLRNNQDAPRVHEKVSAPPPTYQEAVNNKLISSAPAGR</sequence>
<proteinExistence type="predicted"/>
<accession>A0ACB5SV83</accession>
<dbReference type="EMBL" id="BSXS01000789">
    <property type="protein sequence ID" value="GME73911.1"/>
    <property type="molecule type" value="Genomic_DNA"/>
</dbReference>
<keyword evidence="2" id="KW-1185">Reference proteome</keyword>
<evidence type="ECO:0000313" key="2">
    <source>
        <dbReference type="Proteomes" id="UP001165064"/>
    </source>
</evidence>
<comment type="caution">
    <text evidence="1">The sequence shown here is derived from an EMBL/GenBank/DDBJ whole genome shotgun (WGS) entry which is preliminary data.</text>
</comment>
<dbReference type="Proteomes" id="UP001165064">
    <property type="component" value="Unassembled WGS sequence"/>
</dbReference>
<evidence type="ECO:0000313" key="1">
    <source>
        <dbReference type="EMBL" id="GME73911.1"/>
    </source>
</evidence>
<organism evidence="1 2">
    <name type="scientific">Ambrosiozyma monospora</name>
    <name type="common">Yeast</name>
    <name type="synonym">Endomycopsis monosporus</name>
    <dbReference type="NCBI Taxonomy" id="43982"/>
    <lineage>
        <taxon>Eukaryota</taxon>
        <taxon>Fungi</taxon>
        <taxon>Dikarya</taxon>
        <taxon>Ascomycota</taxon>
        <taxon>Saccharomycotina</taxon>
        <taxon>Pichiomycetes</taxon>
        <taxon>Pichiales</taxon>
        <taxon>Pichiaceae</taxon>
        <taxon>Ambrosiozyma</taxon>
    </lineage>
</organism>
<gene>
    <name evidence="1" type="ORF">Amon02_000157500</name>
</gene>
<reference evidence="1" key="1">
    <citation type="submission" date="2023-04" db="EMBL/GenBank/DDBJ databases">
        <title>Ambrosiozyma monospora NBRC 10751.</title>
        <authorList>
            <person name="Ichikawa N."/>
            <person name="Sato H."/>
            <person name="Tonouchi N."/>
        </authorList>
    </citation>
    <scope>NUCLEOTIDE SEQUENCE</scope>
    <source>
        <strain evidence="1">NBRC 10751</strain>
    </source>
</reference>